<dbReference type="InterPro" id="IPR011989">
    <property type="entry name" value="ARM-like"/>
</dbReference>
<dbReference type="Proteomes" id="UP001300502">
    <property type="component" value="Unassembled WGS sequence"/>
</dbReference>
<evidence type="ECO:0000313" key="2">
    <source>
        <dbReference type="Proteomes" id="UP001300502"/>
    </source>
</evidence>
<sequence length="494" mass="57520">MSKRKTSCLSTVVDEETLQAESSLPSLNYVQEKQKREEIFVKKLVLCNASYSSSKKSRSKQVFLRLQPNWIETRRRILLELIDYVSVTEDSLGEGPLKAVVNLVEEIVSTEKPPPSVLESRRSVLPDDNIDVATSFEVIESETSLEMNEWSMIQLVYELFIQILTSESLDIGMCQKYVTECFISKLFHIFRFGDIRERDYLRTIVHRIYQRLIRRRSFLRKKFNEYLFSYGFEGEPCYGIRELLEIQSSIVHGFVVPLREEHKDMLFHYLMPLHRKAELETFFPQLLSCIDAFAQKDPTLIPSILSRLCSTWPKYNSMKQILYINEVEVLFQSVTESEFKKISRANLLELSKCICSSHFQVAERALCLWNDARLIKMFATSRMELLIHLIYSVDIAIEQHWCKSVRSLALKVKENWMQFVPDFFQRCREGSYESGATTAETFGKEPLFFPIGHYTSKVALDTTQKQCPFLFTDYKMQSSEVPVGGYSSYGGFHL</sequence>
<evidence type="ECO:0008006" key="3">
    <source>
        <dbReference type="Google" id="ProtNLM"/>
    </source>
</evidence>
<dbReference type="EMBL" id="JANCYU010000023">
    <property type="protein sequence ID" value="KAK4524361.1"/>
    <property type="molecule type" value="Genomic_DNA"/>
</dbReference>
<comment type="caution">
    <text evidence="1">The sequence shown here is derived from an EMBL/GenBank/DDBJ whole genome shotgun (WGS) entry which is preliminary data.</text>
</comment>
<protein>
    <recommendedName>
        <fullName evidence="3">Serine/threonine protein phosphatase 2A regulatory subunit</fullName>
    </recommendedName>
</protein>
<dbReference type="Pfam" id="PF01603">
    <property type="entry name" value="B56"/>
    <property type="match status" value="1"/>
</dbReference>
<keyword evidence="2" id="KW-1185">Reference proteome</keyword>
<organism evidence="1 2">
    <name type="scientific">Galdieria yellowstonensis</name>
    <dbReference type="NCBI Taxonomy" id="3028027"/>
    <lineage>
        <taxon>Eukaryota</taxon>
        <taxon>Rhodophyta</taxon>
        <taxon>Bangiophyceae</taxon>
        <taxon>Galdieriales</taxon>
        <taxon>Galdieriaceae</taxon>
        <taxon>Galdieria</taxon>
    </lineage>
</organism>
<dbReference type="PANTHER" id="PTHR10257:SF3">
    <property type="entry name" value="SERINE_THREONINE-PROTEIN PHOSPHATASE 2A 56 KDA REGULATORY SUBUNIT GAMMA ISOFORM"/>
    <property type="match status" value="1"/>
</dbReference>
<dbReference type="GO" id="GO:0019888">
    <property type="term" value="F:protein phosphatase regulator activity"/>
    <property type="evidence" value="ECO:0007669"/>
    <property type="project" value="InterPro"/>
</dbReference>
<dbReference type="SUPFAM" id="SSF48371">
    <property type="entry name" value="ARM repeat"/>
    <property type="match status" value="1"/>
</dbReference>
<proteinExistence type="predicted"/>
<dbReference type="GO" id="GO:0007165">
    <property type="term" value="P:signal transduction"/>
    <property type="evidence" value="ECO:0007669"/>
    <property type="project" value="InterPro"/>
</dbReference>
<dbReference type="Gene3D" id="1.25.10.10">
    <property type="entry name" value="Leucine-rich Repeat Variant"/>
    <property type="match status" value="1"/>
</dbReference>
<dbReference type="InterPro" id="IPR016024">
    <property type="entry name" value="ARM-type_fold"/>
</dbReference>
<dbReference type="GO" id="GO:0000159">
    <property type="term" value="C:protein phosphatase type 2A complex"/>
    <property type="evidence" value="ECO:0007669"/>
    <property type="project" value="InterPro"/>
</dbReference>
<dbReference type="PANTHER" id="PTHR10257">
    <property type="entry name" value="SERINE/THREONINE PROTEIN PHOSPHATASE 2A PP2A REGULATORY SUBUNIT B"/>
    <property type="match status" value="1"/>
</dbReference>
<gene>
    <name evidence="1" type="ORF">GAYE_SCF03G2261</name>
</gene>
<name>A0AAV9IAP1_9RHOD</name>
<evidence type="ECO:0000313" key="1">
    <source>
        <dbReference type="EMBL" id="KAK4524361.1"/>
    </source>
</evidence>
<dbReference type="AlphaFoldDB" id="A0AAV9IAP1"/>
<reference evidence="1 2" key="1">
    <citation type="submission" date="2022-07" db="EMBL/GenBank/DDBJ databases">
        <title>Genome-wide signatures of adaptation to extreme environments.</title>
        <authorList>
            <person name="Cho C.H."/>
            <person name="Yoon H.S."/>
        </authorList>
    </citation>
    <scope>NUCLEOTIDE SEQUENCE [LARGE SCALE GENOMIC DNA]</scope>
    <source>
        <strain evidence="1 2">108.79 E11</strain>
    </source>
</reference>
<dbReference type="InterPro" id="IPR002554">
    <property type="entry name" value="PP2A_B56"/>
</dbReference>
<accession>A0AAV9IAP1</accession>